<dbReference type="SUPFAM" id="SSF52200">
    <property type="entry name" value="Toll/Interleukin receptor TIR domain"/>
    <property type="match status" value="1"/>
</dbReference>
<feature type="region of interest" description="Disordered" evidence="1">
    <location>
        <begin position="187"/>
        <end position="217"/>
    </location>
</feature>
<dbReference type="EMBL" id="PUIB01000006">
    <property type="protein sequence ID" value="PQO41038.1"/>
    <property type="molecule type" value="Genomic_DNA"/>
</dbReference>
<dbReference type="AlphaFoldDB" id="A0A2S8G9A0"/>
<feature type="compositionally biased region" description="Basic residues" evidence="1">
    <location>
        <begin position="208"/>
        <end position="217"/>
    </location>
</feature>
<keyword evidence="2" id="KW-1133">Transmembrane helix</keyword>
<dbReference type="InterPro" id="IPR035897">
    <property type="entry name" value="Toll_tir_struct_dom_sf"/>
</dbReference>
<dbReference type="Proteomes" id="UP000239388">
    <property type="component" value="Unassembled WGS sequence"/>
</dbReference>
<name>A0A2S8G9A0_9BACT</name>
<organism evidence="4 5">
    <name type="scientific">Blastopirellula marina</name>
    <dbReference type="NCBI Taxonomy" id="124"/>
    <lineage>
        <taxon>Bacteria</taxon>
        <taxon>Pseudomonadati</taxon>
        <taxon>Planctomycetota</taxon>
        <taxon>Planctomycetia</taxon>
        <taxon>Pirellulales</taxon>
        <taxon>Pirellulaceae</taxon>
        <taxon>Blastopirellula</taxon>
    </lineage>
</organism>
<keyword evidence="2" id="KW-0812">Transmembrane</keyword>
<evidence type="ECO:0000259" key="3">
    <source>
        <dbReference type="Pfam" id="PF13676"/>
    </source>
</evidence>
<feature type="domain" description="TIR" evidence="3">
    <location>
        <begin position="4"/>
        <end position="122"/>
    </location>
</feature>
<feature type="transmembrane region" description="Helical" evidence="2">
    <location>
        <begin position="224"/>
        <end position="247"/>
    </location>
</feature>
<sequence>MSKVFISYRRDDSSDASGRIYDRLVRDLGPANVFMDVDNIPPGVDFSEHIRKTVQKCSVLLAIINRTWLDGKDGKSRRINDPEDFVRIEIEQALGQKATTVIPVLLHGTAMPAAADLPADMQRLAVLNAKKIDHHSFHQDLDPLVNYIKLHLEPLVDPLPDEAVNSTPRKTDTAVSGVTTAVPLRPAVAANRTAKPRTAVPPSATPHRGVRPPKRKSSSRATHLAILALAMAVLTAIILIGMVLVSLGH</sequence>
<protein>
    <recommendedName>
        <fullName evidence="3">TIR domain-containing protein</fullName>
    </recommendedName>
</protein>
<proteinExistence type="predicted"/>
<evidence type="ECO:0000313" key="5">
    <source>
        <dbReference type="Proteomes" id="UP000239388"/>
    </source>
</evidence>
<evidence type="ECO:0000313" key="4">
    <source>
        <dbReference type="EMBL" id="PQO41038.1"/>
    </source>
</evidence>
<dbReference type="Gene3D" id="3.40.50.10140">
    <property type="entry name" value="Toll/interleukin-1 receptor homology (TIR) domain"/>
    <property type="match status" value="1"/>
</dbReference>
<dbReference type="GO" id="GO:0007165">
    <property type="term" value="P:signal transduction"/>
    <property type="evidence" value="ECO:0007669"/>
    <property type="project" value="InterPro"/>
</dbReference>
<evidence type="ECO:0000256" key="2">
    <source>
        <dbReference type="SAM" id="Phobius"/>
    </source>
</evidence>
<comment type="caution">
    <text evidence="4">The sequence shown here is derived from an EMBL/GenBank/DDBJ whole genome shotgun (WGS) entry which is preliminary data.</text>
</comment>
<dbReference type="InterPro" id="IPR000157">
    <property type="entry name" value="TIR_dom"/>
</dbReference>
<dbReference type="Pfam" id="PF13676">
    <property type="entry name" value="TIR_2"/>
    <property type="match status" value="1"/>
</dbReference>
<keyword evidence="2" id="KW-0472">Membrane</keyword>
<reference evidence="4 5" key="1">
    <citation type="submission" date="2018-02" db="EMBL/GenBank/DDBJ databases">
        <title>Comparative genomes isolates from brazilian mangrove.</title>
        <authorList>
            <person name="Araujo J.E."/>
            <person name="Taketani R.G."/>
            <person name="Silva M.C.P."/>
            <person name="Loureco M.V."/>
            <person name="Andreote F.D."/>
        </authorList>
    </citation>
    <scope>NUCLEOTIDE SEQUENCE [LARGE SCALE GENOMIC DNA]</scope>
    <source>
        <strain evidence="4 5">NAP PRIS-MGV</strain>
    </source>
</reference>
<dbReference type="RefSeq" id="WP_105351673.1">
    <property type="nucleotide sequence ID" value="NZ_PUIB01000006.1"/>
</dbReference>
<dbReference type="OrthoDB" id="574237at2"/>
<evidence type="ECO:0000256" key="1">
    <source>
        <dbReference type="SAM" id="MobiDB-lite"/>
    </source>
</evidence>
<gene>
    <name evidence="4" type="ORF">C5Y98_03485</name>
</gene>
<accession>A0A2S8G9A0</accession>